<evidence type="ECO:0008006" key="3">
    <source>
        <dbReference type="Google" id="ProtNLM"/>
    </source>
</evidence>
<protein>
    <recommendedName>
        <fullName evidence="3">NGG1p interacting factor NIF3</fullName>
    </recommendedName>
</protein>
<dbReference type="InterPro" id="IPR036069">
    <property type="entry name" value="DUF34/NIF3_sf"/>
</dbReference>
<dbReference type="PANTHER" id="PTHR41774">
    <property type="match status" value="1"/>
</dbReference>
<dbReference type="Proteomes" id="UP000176850">
    <property type="component" value="Unassembled WGS sequence"/>
</dbReference>
<dbReference type="EMBL" id="MFZH01000020">
    <property type="protein sequence ID" value="OGK19027.1"/>
    <property type="molecule type" value="Genomic_DNA"/>
</dbReference>
<accession>A0A1F7GJB2</accession>
<evidence type="ECO:0000313" key="2">
    <source>
        <dbReference type="Proteomes" id="UP000176850"/>
    </source>
</evidence>
<evidence type="ECO:0000313" key="1">
    <source>
        <dbReference type="EMBL" id="OGK19027.1"/>
    </source>
</evidence>
<dbReference type="SUPFAM" id="SSF102705">
    <property type="entry name" value="NIF3 (NGG1p interacting factor 3)-like"/>
    <property type="match status" value="1"/>
</dbReference>
<name>A0A1F7GJB2_9BACT</name>
<dbReference type="Gene3D" id="3.30.70.120">
    <property type="match status" value="1"/>
</dbReference>
<proteinExistence type="predicted"/>
<reference evidence="1 2" key="1">
    <citation type="journal article" date="2016" name="Nat. Commun.">
        <title>Thousands of microbial genomes shed light on interconnected biogeochemical processes in an aquifer system.</title>
        <authorList>
            <person name="Anantharaman K."/>
            <person name="Brown C.T."/>
            <person name="Hug L.A."/>
            <person name="Sharon I."/>
            <person name="Castelle C.J."/>
            <person name="Probst A.J."/>
            <person name="Thomas B.C."/>
            <person name="Singh A."/>
            <person name="Wilkins M.J."/>
            <person name="Karaoz U."/>
            <person name="Brodie E.L."/>
            <person name="Williams K.H."/>
            <person name="Hubbard S.S."/>
            <person name="Banfield J.F."/>
        </authorList>
    </citation>
    <scope>NUCLEOTIDE SEQUENCE [LARGE SCALE GENOMIC DNA]</scope>
</reference>
<organism evidence="1 2">
    <name type="scientific">Candidatus Roizmanbacteria bacterium RIFCSPHIGHO2_01_FULL_39_24</name>
    <dbReference type="NCBI Taxonomy" id="1802032"/>
    <lineage>
        <taxon>Bacteria</taxon>
        <taxon>Candidatus Roizmaniibacteriota</taxon>
    </lineage>
</organism>
<sequence>MNLVKIVVFVPLSHTDVVRRAMGDAGAGQYRNYSHSSFSSKGVGRFLPLQGAKPFTGEVGKLEVVEEERIEVVCAKERAKEVIAVMKKAHPYDEVAYDIYSLINEADL</sequence>
<comment type="caution">
    <text evidence="1">The sequence shown here is derived from an EMBL/GenBank/DDBJ whole genome shotgun (WGS) entry which is preliminary data.</text>
</comment>
<gene>
    <name evidence="1" type="ORF">A2799_04390</name>
</gene>
<dbReference type="AlphaFoldDB" id="A0A1F7GJB2"/>
<dbReference type="PANTHER" id="PTHR41774:SF1">
    <property type="entry name" value="NGG1P INTERACTING FACTOR NIF3"/>
    <property type="match status" value="1"/>
</dbReference>
<dbReference type="InterPro" id="IPR015867">
    <property type="entry name" value="N-reg_PII/ATP_PRibTrfase_C"/>
</dbReference>